<evidence type="ECO:0000256" key="6">
    <source>
        <dbReference type="ARBA" id="ARBA00022737"/>
    </source>
</evidence>
<dbReference type="InterPro" id="IPR045087">
    <property type="entry name" value="Cu-oxidase_fam"/>
</dbReference>
<dbReference type="EMBL" id="LKMD01000108">
    <property type="protein sequence ID" value="PIA88519.1"/>
    <property type="molecule type" value="Genomic_DNA"/>
</dbReference>
<dbReference type="PROSITE" id="PS00080">
    <property type="entry name" value="MULTICOPPER_OXIDASE2"/>
    <property type="match status" value="1"/>
</dbReference>
<evidence type="ECO:0000313" key="16">
    <source>
        <dbReference type="EMBL" id="WPB02772.1"/>
    </source>
</evidence>
<dbReference type="FunFam" id="2.60.40.420:FF:000038">
    <property type="entry name" value="Extracellular dihydrogeodin oxidase/laccase"/>
    <property type="match status" value="1"/>
</dbReference>
<evidence type="ECO:0000256" key="4">
    <source>
        <dbReference type="ARBA" id="ARBA00012297"/>
    </source>
</evidence>
<dbReference type="GO" id="GO:0046274">
    <property type="term" value="P:lignin catabolic process"/>
    <property type="evidence" value="ECO:0007669"/>
    <property type="project" value="UniProtKB-KW"/>
</dbReference>
<dbReference type="CDD" id="cd13901">
    <property type="entry name" value="CuRO_3_MaLCC_like"/>
    <property type="match status" value="1"/>
</dbReference>
<dbReference type="Pfam" id="PF07731">
    <property type="entry name" value="Cu-oxidase_2"/>
    <property type="match status" value="1"/>
</dbReference>
<proteinExistence type="inferred from homology"/>
<reference evidence="16 18" key="2">
    <citation type="submission" date="2023-09" db="EMBL/GenBank/DDBJ databases">
        <title>Complete-Gapless Cercospora beticola genome.</title>
        <authorList>
            <person name="Wyatt N.A."/>
            <person name="Spanner R.E."/>
            <person name="Bolton M.D."/>
        </authorList>
    </citation>
    <scope>NUCLEOTIDE SEQUENCE [LARGE SCALE GENOMIC DNA]</scope>
    <source>
        <strain evidence="16">Cb09-40</strain>
    </source>
</reference>
<keyword evidence="5" id="KW-0479">Metal-binding</keyword>
<dbReference type="FunFam" id="2.60.40.420:FF:000021">
    <property type="entry name" value="Extracellular dihydrogeodin oxidase/laccase"/>
    <property type="match status" value="1"/>
</dbReference>
<evidence type="ECO:0000256" key="3">
    <source>
        <dbReference type="ARBA" id="ARBA00010609"/>
    </source>
</evidence>
<dbReference type="EMBL" id="CP134188">
    <property type="protein sequence ID" value="WPB02772.1"/>
    <property type="molecule type" value="Genomic_DNA"/>
</dbReference>
<feature type="signal peptide" evidence="11">
    <location>
        <begin position="1"/>
        <end position="21"/>
    </location>
</feature>
<dbReference type="Pfam" id="PF00394">
    <property type="entry name" value="Cu-oxidase"/>
    <property type="match status" value="1"/>
</dbReference>
<evidence type="ECO:0000259" key="13">
    <source>
        <dbReference type="Pfam" id="PF07731"/>
    </source>
</evidence>
<reference evidence="15 17" key="1">
    <citation type="submission" date="2015-10" db="EMBL/GenBank/DDBJ databases">
        <title>The cercosporin biosynthetic gene cluster was horizontally transferred to several fungal lineages and shown to be expanded in Cercospora beticola based on microsynteny with recipient genomes.</title>
        <authorList>
            <person name="De Jonge R."/>
            <person name="Ebert M.K."/>
            <person name="Suttle J.C."/>
            <person name="Jurick Ii W.M."/>
            <person name="Secor G.A."/>
            <person name="Thomma B.P."/>
            <person name="Van De Peer Y."/>
            <person name="Bolton M.D."/>
        </authorList>
    </citation>
    <scope>NUCLEOTIDE SEQUENCE [LARGE SCALE GENOMIC DNA]</scope>
    <source>
        <strain evidence="15 17">09-40</strain>
    </source>
</reference>
<protein>
    <recommendedName>
        <fullName evidence="4">laccase</fullName>
        <ecNumber evidence="4">1.10.3.2</ecNumber>
    </recommendedName>
</protein>
<comment type="similarity">
    <text evidence="3">Belongs to the multicopper oxidase family.</text>
</comment>
<dbReference type="InterPro" id="IPR001117">
    <property type="entry name" value="Cu-oxidase_2nd"/>
</dbReference>
<evidence type="ECO:0000256" key="9">
    <source>
        <dbReference type="ARBA" id="ARBA00023180"/>
    </source>
</evidence>
<dbReference type="PROSITE" id="PS00079">
    <property type="entry name" value="MULTICOPPER_OXIDASE1"/>
    <property type="match status" value="1"/>
</dbReference>
<dbReference type="EC" id="1.10.3.2" evidence="4"/>
<accession>A0A2G5H7K8</accession>
<evidence type="ECO:0000256" key="8">
    <source>
        <dbReference type="ARBA" id="ARBA00023008"/>
    </source>
</evidence>
<dbReference type="GO" id="GO:0052716">
    <property type="term" value="F:hydroquinone:oxygen oxidoreductase activity"/>
    <property type="evidence" value="ECO:0007669"/>
    <property type="project" value="UniProtKB-EC"/>
</dbReference>
<keyword evidence="6" id="KW-0677">Repeat</keyword>
<dbReference type="Pfam" id="PF07732">
    <property type="entry name" value="Cu-oxidase_3"/>
    <property type="match status" value="1"/>
</dbReference>
<dbReference type="InterPro" id="IPR011706">
    <property type="entry name" value="Cu-oxidase_C"/>
</dbReference>
<keyword evidence="11" id="KW-0732">Signal</keyword>
<evidence type="ECO:0000259" key="14">
    <source>
        <dbReference type="Pfam" id="PF07732"/>
    </source>
</evidence>
<dbReference type="InterPro" id="IPR008972">
    <property type="entry name" value="Cupredoxin"/>
</dbReference>
<organism evidence="15 17">
    <name type="scientific">Cercospora beticola</name>
    <name type="common">Sugarbeet leaf spot fungus</name>
    <dbReference type="NCBI Taxonomy" id="122368"/>
    <lineage>
        <taxon>Eukaryota</taxon>
        <taxon>Fungi</taxon>
        <taxon>Dikarya</taxon>
        <taxon>Ascomycota</taxon>
        <taxon>Pezizomycotina</taxon>
        <taxon>Dothideomycetes</taxon>
        <taxon>Dothideomycetidae</taxon>
        <taxon>Mycosphaerellales</taxon>
        <taxon>Mycosphaerellaceae</taxon>
        <taxon>Cercospora</taxon>
    </lineage>
</organism>
<keyword evidence="18" id="KW-1185">Reference proteome</keyword>
<dbReference type="PANTHER" id="PTHR11709:SF87">
    <property type="entry name" value="LACCASE"/>
    <property type="match status" value="1"/>
</dbReference>
<feature type="domain" description="Plastocyanin-like" evidence="14">
    <location>
        <begin position="102"/>
        <end position="213"/>
    </location>
</feature>
<gene>
    <name evidence="15" type="ORF">CB0940_06856</name>
    <name evidence="16" type="ORF">RHO25_007408</name>
</gene>
<dbReference type="OrthoDB" id="2121828at2759"/>
<sequence>MRFSTFTLLAQACAFLSPTLANPTPEPLEFVNEFGALEAIPPPEAGSLARRTPQTGGDVACKNAPNTRACWSTGFTIATDFDAKSPNTGRDVYYDLEITNRTDMAPDGFNRIVMAINGQYPGPTLYAEWGDRMIINVKNSLEHNGTSIHWHGLRQLNTCQHDGVNGVTECPIAPGQTKQYIIRCTQHGTSWYHSHYSAQYGDGIVGAIVINGPATSNYDSDLGTLTFTDWFYKTAFATNVIALHSTRGPPTPDTGLINGTMKRDDGGGAYHVTKVTKGKRFRLRLINTGIDNHFHISIDQHNFTVITSDFVPIKPYVTKSVSLQIGQRADIIIKADQAIGNYWLRADVGTDCGRNLMEGKILSIIRYDGAPSSNPTQAVSEITKSTGCYDETVRPYVNNTVPSSEFNAVRQNIELDFNQTTTASGGALVQWLIDGSDMRVDWSYPTLGQVLDNNNTYADKQNVIEIVQKPNQWTFWVIQTKQGDFVNLPHPIHLHGHDFYVMGSGEMGTWNGDVSQLKFDNPPRRDTATLPRGGWLIIGFPADNPGMWLMHCHIPWHVGAGLSMQFLERKDEVKAALGNLGDYEKTCDGWRQYWNKPGRLYEMDDSGL</sequence>
<comment type="cofactor">
    <cofactor evidence="2">
        <name>Cu cation</name>
        <dbReference type="ChEBI" id="CHEBI:23378"/>
    </cofactor>
</comment>
<feature type="domain" description="Plastocyanin-like" evidence="12">
    <location>
        <begin position="224"/>
        <end position="370"/>
    </location>
</feature>
<dbReference type="InterPro" id="IPR011707">
    <property type="entry name" value="Cu-oxidase-like_N"/>
</dbReference>
<name>A0A2G5H7K8_CERBT</name>
<keyword evidence="10" id="KW-0439">Lignin degradation</keyword>
<evidence type="ECO:0000313" key="17">
    <source>
        <dbReference type="Proteomes" id="UP000230605"/>
    </source>
</evidence>
<evidence type="ECO:0000256" key="7">
    <source>
        <dbReference type="ARBA" id="ARBA00023002"/>
    </source>
</evidence>
<dbReference type="InterPro" id="IPR033138">
    <property type="entry name" value="Cu_oxidase_CS"/>
</dbReference>
<evidence type="ECO:0000313" key="18">
    <source>
        <dbReference type="Proteomes" id="UP001302367"/>
    </source>
</evidence>
<dbReference type="SUPFAM" id="SSF49503">
    <property type="entry name" value="Cupredoxins"/>
    <property type="match status" value="3"/>
</dbReference>
<feature type="domain" description="Plastocyanin-like" evidence="13">
    <location>
        <begin position="443"/>
        <end position="571"/>
    </location>
</feature>
<dbReference type="InterPro" id="IPR002355">
    <property type="entry name" value="Cu_oxidase_Cu_BS"/>
</dbReference>
<evidence type="ECO:0000256" key="5">
    <source>
        <dbReference type="ARBA" id="ARBA00022723"/>
    </source>
</evidence>
<dbReference type="Proteomes" id="UP001302367">
    <property type="component" value="Chromosome 5"/>
</dbReference>
<evidence type="ECO:0000256" key="2">
    <source>
        <dbReference type="ARBA" id="ARBA00001935"/>
    </source>
</evidence>
<feature type="chain" id="PRO_5013902200" description="laccase" evidence="11">
    <location>
        <begin position="22"/>
        <end position="608"/>
    </location>
</feature>
<comment type="catalytic activity">
    <reaction evidence="1">
        <text>4 hydroquinone + O2 = 4 benzosemiquinone + 2 H2O</text>
        <dbReference type="Rhea" id="RHEA:11276"/>
        <dbReference type="ChEBI" id="CHEBI:15377"/>
        <dbReference type="ChEBI" id="CHEBI:15379"/>
        <dbReference type="ChEBI" id="CHEBI:17594"/>
        <dbReference type="ChEBI" id="CHEBI:17977"/>
        <dbReference type="EC" id="1.10.3.2"/>
    </reaction>
</comment>
<keyword evidence="7" id="KW-0560">Oxidoreductase</keyword>
<dbReference type="Proteomes" id="UP000230605">
    <property type="component" value="Chromosome 5"/>
</dbReference>
<dbReference type="PANTHER" id="PTHR11709">
    <property type="entry name" value="MULTI-COPPER OXIDASE"/>
    <property type="match status" value="1"/>
</dbReference>
<evidence type="ECO:0000313" key="15">
    <source>
        <dbReference type="EMBL" id="PIA88519.1"/>
    </source>
</evidence>
<dbReference type="CDD" id="cd13854">
    <property type="entry name" value="CuRO_1_MaLCC_like"/>
    <property type="match status" value="1"/>
</dbReference>
<evidence type="ECO:0000259" key="12">
    <source>
        <dbReference type="Pfam" id="PF00394"/>
    </source>
</evidence>
<dbReference type="CDD" id="cd13880">
    <property type="entry name" value="CuRO_2_MaLCC_like"/>
    <property type="match status" value="1"/>
</dbReference>
<evidence type="ECO:0000256" key="11">
    <source>
        <dbReference type="SAM" id="SignalP"/>
    </source>
</evidence>
<dbReference type="GO" id="GO:0005507">
    <property type="term" value="F:copper ion binding"/>
    <property type="evidence" value="ECO:0007669"/>
    <property type="project" value="InterPro"/>
</dbReference>
<keyword evidence="8" id="KW-0186">Copper</keyword>
<evidence type="ECO:0000256" key="1">
    <source>
        <dbReference type="ARBA" id="ARBA00000349"/>
    </source>
</evidence>
<evidence type="ECO:0000256" key="10">
    <source>
        <dbReference type="ARBA" id="ARBA00023185"/>
    </source>
</evidence>
<dbReference type="AlphaFoldDB" id="A0A2G5H7K8"/>
<keyword evidence="9" id="KW-0325">Glycoprotein</keyword>
<dbReference type="Gene3D" id="2.60.40.420">
    <property type="entry name" value="Cupredoxins - blue copper proteins"/>
    <property type="match status" value="3"/>
</dbReference>